<evidence type="ECO:0000313" key="5">
    <source>
        <dbReference type="Proteomes" id="UP001239167"/>
    </source>
</evidence>
<dbReference type="PANTHER" id="PTHR30627:SF24">
    <property type="entry name" value="PENICILLIN-BINDING PROTEIN 4B"/>
    <property type="match status" value="1"/>
</dbReference>
<feature type="domain" description="Penicillin-binding protein transpeptidase" evidence="2">
    <location>
        <begin position="149"/>
        <end position="453"/>
    </location>
</feature>
<dbReference type="GO" id="GO:0016757">
    <property type="term" value="F:glycosyltransferase activity"/>
    <property type="evidence" value="ECO:0007669"/>
    <property type="project" value="UniProtKB-KW"/>
</dbReference>
<dbReference type="InterPro" id="IPR001460">
    <property type="entry name" value="PCN-bd_Tpept"/>
</dbReference>
<name>A0ABT9Y5A0_9FIRM</name>
<dbReference type="Gene3D" id="3.90.1310.10">
    <property type="entry name" value="Penicillin-binding protein 2a (Domain 2)"/>
    <property type="match status" value="1"/>
</dbReference>
<dbReference type="Gene3D" id="3.40.710.10">
    <property type="entry name" value="DD-peptidase/beta-lactamase superfamily"/>
    <property type="match status" value="1"/>
</dbReference>
<organism evidence="4 5">
    <name type="scientific">Pectinatus haikarae</name>
    <dbReference type="NCBI Taxonomy" id="349096"/>
    <lineage>
        <taxon>Bacteria</taxon>
        <taxon>Bacillati</taxon>
        <taxon>Bacillota</taxon>
        <taxon>Negativicutes</taxon>
        <taxon>Selenomonadales</taxon>
        <taxon>Selenomonadaceae</taxon>
        <taxon>Pectinatus</taxon>
    </lineage>
</organism>
<evidence type="ECO:0000256" key="1">
    <source>
        <dbReference type="SAM" id="Phobius"/>
    </source>
</evidence>
<keyword evidence="1" id="KW-0812">Transmembrane</keyword>
<dbReference type="Pfam" id="PF00905">
    <property type="entry name" value="Transpeptidase"/>
    <property type="match status" value="1"/>
</dbReference>
<keyword evidence="4" id="KW-0808">Transferase</keyword>
<evidence type="ECO:0000313" key="4">
    <source>
        <dbReference type="EMBL" id="MDQ0202319.1"/>
    </source>
</evidence>
<accession>A0ABT9Y5A0</accession>
<evidence type="ECO:0000259" key="2">
    <source>
        <dbReference type="Pfam" id="PF00905"/>
    </source>
</evidence>
<dbReference type="SUPFAM" id="SSF56601">
    <property type="entry name" value="beta-lactamase/transpeptidase-like"/>
    <property type="match status" value="1"/>
</dbReference>
<gene>
    <name evidence="4" type="ORF">J2S01_000004</name>
</gene>
<dbReference type="EC" id="2.4.1.129" evidence="4"/>
<dbReference type="PANTHER" id="PTHR30627">
    <property type="entry name" value="PEPTIDOGLYCAN D,D-TRANSPEPTIDASE"/>
    <property type="match status" value="1"/>
</dbReference>
<keyword evidence="1" id="KW-1133">Transmembrane helix</keyword>
<feature type="domain" description="Penicillin binding protein A dimerisation" evidence="3">
    <location>
        <begin position="48"/>
        <end position="106"/>
    </location>
</feature>
<dbReference type="Proteomes" id="UP001239167">
    <property type="component" value="Unassembled WGS sequence"/>
</dbReference>
<dbReference type="SUPFAM" id="SSF56519">
    <property type="entry name" value="Penicillin binding protein dimerisation domain"/>
    <property type="match status" value="1"/>
</dbReference>
<keyword evidence="5" id="KW-1185">Reference proteome</keyword>
<evidence type="ECO:0000259" key="3">
    <source>
        <dbReference type="Pfam" id="PF21922"/>
    </source>
</evidence>
<reference evidence="4 5" key="1">
    <citation type="submission" date="2023-07" db="EMBL/GenBank/DDBJ databases">
        <title>Genomic Encyclopedia of Type Strains, Phase IV (KMG-IV): sequencing the most valuable type-strain genomes for metagenomic binning, comparative biology and taxonomic classification.</title>
        <authorList>
            <person name="Goeker M."/>
        </authorList>
    </citation>
    <scope>NUCLEOTIDE SEQUENCE [LARGE SCALE GENOMIC DNA]</scope>
    <source>
        <strain evidence="4 5">DSM 16980</strain>
    </source>
</reference>
<proteinExistence type="predicted"/>
<dbReference type="InterPro" id="IPR036138">
    <property type="entry name" value="PBP_dimer_sf"/>
</dbReference>
<feature type="transmembrane region" description="Helical" evidence="1">
    <location>
        <begin position="7"/>
        <end position="25"/>
    </location>
</feature>
<dbReference type="EMBL" id="JAUSUE010000001">
    <property type="protein sequence ID" value="MDQ0202319.1"/>
    <property type="molecule type" value="Genomic_DNA"/>
</dbReference>
<keyword evidence="4" id="KW-0328">Glycosyltransferase</keyword>
<dbReference type="InterPro" id="IPR050515">
    <property type="entry name" value="Beta-lactam/transpept"/>
</dbReference>
<protein>
    <submittedName>
        <fullName evidence="4">Peptidoglycan glycosyltransferase</fullName>
        <ecNumber evidence="4">2.4.1.129</ecNumber>
    </submittedName>
</protein>
<dbReference type="Pfam" id="PF21922">
    <property type="entry name" value="PBP_dimer_2"/>
    <property type="match status" value="1"/>
</dbReference>
<dbReference type="InterPro" id="IPR012338">
    <property type="entry name" value="Beta-lactam/transpept-like"/>
</dbReference>
<keyword evidence="1" id="KW-0472">Membrane</keyword>
<dbReference type="InterPro" id="IPR054120">
    <property type="entry name" value="PBPA_dimer"/>
</dbReference>
<comment type="caution">
    <text evidence="4">The sequence shown here is derived from an EMBL/GenBank/DDBJ whole genome shotgun (WGS) entry which is preliminary data.</text>
</comment>
<sequence length="461" mass="50081">MLRIVRVFIVMFVVLIGNLSYIQVIKGDSYTNNPLNPRIANKENSTLRGDILDRNNKKIAYSQKEENKVKRVYPYSMLFANSAGYVGKNIGSAGVEQTENSSLSGVNMLLHQLGPLEQLFAAEKGNTVKLTLDENIQKAAWDAMGNKRGAVVILNTKTGAVLAMVSRPAFDPNGVEENWQALRTDPQSPLLNRAAQGLYPPGSAIKPMIADAALEQGVINTTEKINCGPYYDLGNGQKIYEADKAVYGNINLEEGIIHSSNVMFAGLAVQMGDKGLENAFKRFGFYDELKTDFTQQNAHLSDFAKLSRGETAQVGIGQADLLISPLRMAMLASAFGNQGKMMKPYMVDEILSPGGTTLQKNSPAVFKEVTTQDRANTINSYMENEVLKGTGRNAAVKGITIAGKTGTAENSFGADHAWFIGTAQVKDEKISFAIILENSGFGGAEAAPVIKYVINTMLRED</sequence>